<evidence type="ECO:0000313" key="6">
    <source>
        <dbReference type="EMBL" id="KAL3883778.1"/>
    </source>
</evidence>
<dbReference type="InterPro" id="IPR051065">
    <property type="entry name" value="Ras-related_GTPase"/>
</dbReference>
<dbReference type="AlphaFoldDB" id="A0ABD3XFL2"/>
<comment type="caution">
    <text evidence="6">The sequence shown here is derived from an EMBL/GenBank/DDBJ whole genome shotgun (WGS) entry which is preliminary data.</text>
</comment>
<dbReference type="GO" id="GO:0003925">
    <property type="term" value="F:G protein activity"/>
    <property type="evidence" value="ECO:0007669"/>
    <property type="project" value="UniProtKB-EC"/>
</dbReference>
<dbReference type="InterPro" id="IPR001806">
    <property type="entry name" value="Small_GTPase"/>
</dbReference>
<proteinExistence type="inferred from homology"/>
<dbReference type="InterPro" id="IPR005225">
    <property type="entry name" value="Small_GTP-bd"/>
</dbReference>
<dbReference type="PRINTS" id="PR00449">
    <property type="entry name" value="RASTRNSFRMNG"/>
</dbReference>
<dbReference type="SMART" id="SM00175">
    <property type="entry name" value="RAB"/>
    <property type="match status" value="1"/>
</dbReference>
<sequence length="239" mass="26846">MFQSFDHQAEAKSARRSSKSGVEPKQSYNGGRGINIILMGRKGVGKTALTVRYLTKRFIGDYESGVDVLYTHNAVIDGKHLTLHILDTAGQINIGDVKPEQILWADGFLLVYSITDKTSFEFVSDICNRIVKMRPEGKPIIAIVANKGDLIYCKQVPDTDAAQMCAEYNCMYYETSASESYTEVAKSFVGLCKEIRTVYKRREKLTSFMSNPAIAAKLQIQQSFRNLAEKTWRSRTSTL</sequence>
<evidence type="ECO:0000256" key="3">
    <source>
        <dbReference type="ARBA" id="ARBA00022801"/>
    </source>
</evidence>
<comment type="catalytic activity">
    <reaction evidence="4">
        <text>GTP + H2O = GDP + phosphate + H(+)</text>
        <dbReference type="Rhea" id="RHEA:19669"/>
        <dbReference type="ChEBI" id="CHEBI:15377"/>
        <dbReference type="ChEBI" id="CHEBI:15378"/>
        <dbReference type="ChEBI" id="CHEBI:37565"/>
        <dbReference type="ChEBI" id="CHEBI:43474"/>
        <dbReference type="ChEBI" id="CHEBI:58189"/>
        <dbReference type="EC" id="3.6.5.2"/>
    </reaction>
</comment>
<dbReference type="Gene3D" id="3.40.50.300">
    <property type="entry name" value="P-loop containing nucleotide triphosphate hydrolases"/>
    <property type="match status" value="1"/>
</dbReference>
<evidence type="ECO:0000313" key="7">
    <source>
        <dbReference type="Proteomes" id="UP001634394"/>
    </source>
</evidence>
<keyword evidence="3" id="KW-0378">Hydrolase</keyword>
<keyword evidence="7" id="KW-1185">Reference proteome</keyword>
<evidence type="ECO:0000256" key="5">
    <source>
        <dbReference type="SAM" id="MobiDB-lite"/>
    </source>
</evidence>
<evidence type="ECO:0000256" key="4">
    <source>
        <dbReference type="ARBA" id="ARBA00048098"/>
    </source>
</evidence>
<protein>
    <recommendedName>
        <fullName evidence="2">small monomeric GTPase</fullName>
        <ecNumber evidence="2">3.6.5.2</ecNumber>
    </recommendedName>
</protein>
<dbReference type="PROSITE" id="PS51419">
    <property type="entry name" value="RAB"/>
    <property type="match status" value="1"/>
</dbReference>
<dbReference type="NCBIfam" id="TIGR00231">
    <property type="entry name" value="small_GTP"/>
    <property type="match status" value="1"/>
</dbReference>
<accession>A0ABD3XFL2</accession>
<feature type="region of interest" description="Disordered" evidence="5">
    <location>
        <begin position="1"/>
        <end position="27"/>
    </location>
</feature>
<dbReference type="PROSITE" id="PS51421">
    <property type="entry name" value="RAS"/>
    <property type="match status" value="1"/>
</dbReference>
<dbReference type="Proteomes" id="UP001634394">
    <property type="component" value="Unassembled WGS sequence"/>
</dbReference>
<dbReference type="Pfam" id="PF00071">
    <property type="entry name" value="Ras"/>
    <property type="match status" value="1"/>
</dbReference>
<dbReference type="InterPro" id="IPR027417">
    <property type="entry name" value="P-loop_NTPase"/>
</dbReference>
<dbReference type="EC" id="3.6.5.2" evidence="2"/>
<evidence type="ECO:0000256" key="1">
    <source>
        <dbReference type="ARBA" id="ARBA00008344"/>
    </source>
</evidence>
<dbReference type="SMART" id="SM00174">
    <property type="entry name" value="RHO"/>
    <property type="match status" value="1"/>
</dbReference>
<dbReference type="SMART" id="SM00173">
    <property type="entry name" value="RAS"/>
    <property type="match status" value="1"/>
</dbReference>
<organism evidence="6 7">
    <name type="scientific">Sinanodonta woodiana</name>
    <name type="common">Chinese pond mussel</name>
    <name type="synonym">Anodonta woodiana</name>
    <dbReference type="NCBI Taxonomy" id="1069815"/>
    <lineage>
        <taxon>Eukaryota</taxon>
        <taxon>Metazoa</taxon>
        <taxon>Spiralia</taxon>
        <taxon>Lophotrochozoa</taxon>
        <taxon>Mollusca</taxon>
        <taxon>Bivalvia</taxon>
        <taxon>Autobranchia</taxon>
        <taxon>Heteroconchia</taxon>
        <taxon>Palaeoheterodonta</taxon>
        <taxon>Unionida</taxon>
        <taxon>Unionoidea</taxon>
        <taxon>Unionidae</taxon>
        <taxon>Unioninae</taxon>
        <taxon>Sinanodonta</taxon>
    </lineage>
</organism>
<dbReference type="EMBL" id="JBJQND010000003">
    <property type="protein sequence ID" value="KAL3883778.1"/>
    <property type="molecule type" value="Genomic_DNA"/>
</dbReference>
<gene>
    <name evidence="6" type="ORF">ACJMK2_030009</name>
</gene>
<dbReference type="PANTHER" id="PTHR45704">
    <property type="entry name" value="RAS-LIKE FAMILY MEMBER 11"/>
    <property type="match status" value="1"/>
</dbReference>
<reference evidence="6 7" key="1">
    <citation type="submission" date="2024-11" db="EMBL/GenBank/DDBJ databases">
        <title>Chromosome-level genome assembly of the freshwater bivalve Anodonta woodiana.</title>
        <authorList>
            <person name="Chen X."/>
        </authorList>
    </citation>
    <scope>NUCLEOTIDE SEQUENCE [LARGE SCALE GENOMIC DNA]</scope>
    <source>
        <strain evidence="6">MN2024</strain>
        <tissue evidence="6">Gills</tissue>
    </source>
</reference>
<evidence type="ECO:0000256" key="2">
    <source>
        <dbReference type="ARBA" id="ARBA00011984"/>
    </source>
</evidence>
<comment type="similarity">
    <text evidence="1">Belongs to the small GTPase superfamily. Ras family.</text>
</comment>
<name>A0ABD3XFL2_SINWO</name>
<dbReference type="SUPFAM" id="SSF52540">
    <property type="entry name" value="P-loop containing nucleoside triphosphate hydrolases"/>
    <property type="match status" value="1"/>
</dbReference>